<evidence type="ECO:0000256" key="2">
    <source>
        <dbReference type="ARBA" id="ARBA00022676"/>
    </source>
</evidence>
<keyword evidence="9" id="KW-1185">Reference proteome</keyword>
<keyword evidence="2 6" id="KW-0328">Glycosyltransferase</keyword>
<dbReference type="InterPro" id="IPR029494">
    <property type="entry name" value="DarT"/>
</dbReference>
<comment type="caution">
    <text evidence="6">Lacks conserved residue(s) required for the propagation of feature annotation.</text>
</comment>
<dbReference type="STRING" id="1075417.SAMN05421823_110191"/>
<comment type="catalytic activity">
    <reaction evidence="6">
        <text>a thymidine in DNA + NAD(+) = an N-(ADP-alpha-D-ribosyl)-thymidine in DNA + nicotinamide + H(+)</text>
        <dbReference type="Rhea" id="RHEA:71651"/>
        <dbReference type="Rhea" id="RHEA-COMP:13556"/>
        <dbReference type="Rhea" id="RHEA-COMP:18051"/>
        <dbReference type="ChEBI" id="CHEBI:15378"/>
        <dbReference type="ChEBI" id="CHEBI:17154"/>
        <dbReference type="ChEBI" id="CHEBI:57540"/>
        <dbReference type="ChEBI" id="CHEBI:137386"/>
        <dbReference type="ChEBI" id="CHEBI:191199"/>
    </reaction>
</comment>
<evidence type="ECO:0000313" key="8">
    <source>
        <dbReference type="EMBL" id="SDM11031.1"/>
    </source>
</evidence>
<dbReference type="AlphaFoldDB" id="A0A1G9QJK9"/>
<keyword evidence="5 6" id="KW-0238">DNA-binding</keyword>
<evidence type="ECO:0000256" key="6">
    <source>
        <dbReference type="PROSITE-ProRule" id="PRU01362"/>
    </source>
</evidence>
<feature type="active site" description="Proton acceptor" evidence="6">
    <location>
        <position position="52"/>
    </location>
</feature>
<keyword evidence="4 6" id="KW-0548">Nucleotidyltransferase</keyword>
<dbReference type="GO" id="GO:0016757">
    <property type="term" value="F:glycosyltransferase activity"/>
    <property type="evidence" value="ECO:0007669"/>
    <property type="project" value="UniProtKB-UniRule"/>
</dbReference>
<dbReference type="EMBL" id="FNFO01000010">
    <property type="protein sequence ID" value="SDM11031.1"/>
    <property type="molecule type" value="Genomic_DNA"/>
</dbReference>
<dbReference type="GO" id="GO:0003677">
    <property type="term" value="F:DNA binding"/>
    <property type="evidence" value="ECO:0007669"/>
    <property type="project" value="UniProtKB-UniRule"/>
</dbReference>
<dbReference type="RefSeq" id="WP_089686274.1">
    <property type="nucleotide sequence ID" value="NZ_FNFO01000010.1"/>
</dbReference>
<organism evidence="8 9">
    <name type="scientific">Catalinimonas alkaloidigena</name>
    <dbReference type="NCBI Taxonomy" id="1075417"/>
    <lineage>
        <taxon>Bacteria</taxon>
        <taxon>Pseudomonadati</taxon>
        <taxon>Bacteroidota</taxon>
        <taxon>Cytophagia</taxon>
        <taxon>Cytophagales</taxon>
        <taxon>Catalimonadaceae</taxon>
        <taxon>Catalinimonas</taxon>
    </lineage>
</organism>
<evidence type="ECO:0000313" key="9">
    <source>
        <dbReference type="Proteomes" id="UP000198510"/>
    </source>
</evidence>
<gene>
    <name evidence="8" type="ORF">SAMN05421823_110191</name>
</gene>
<dbReference type="GO" id="GO:0016779">
    <property type="term" value="F:nucleotidyltransferase activity"/>
    <property type="evidence" value="ECO:0007669"/>
    <property type="project" value="UniProtKB-UniRule"/>
</dbReference>
<evidence type="ECO:0000256" key="1">
    <source>
        <dbReference type="ARBA" id="ARBA00022649"/>
    </source>
</evidence>
<dbReference type="PROSITE" id="PS52018">
    <property type="entry name" value="DART"/>
    <property type="match status" value="1"/>
</dbReference>
<keyword evidence="3 6" id="KW-0808">Transferase</keyword>
<accession>A0A1G9QJK9</accession>
<feature type="active site" evidence="6">
    <location>
        <position position="166"/>
    </location>
</feature>
<reference evidence="8 9" key="1">
    <citation type="submission" date="2016-10" db="EMBL/GenBank/DDBJ databases">
        <authorList>
            <person name="de Groot N.N."/>
        </authorList>
    </citation>
    <scope>NUCLEOTIDE SEQUENCE [LARGE SCALE GENOMIC DNA]</scope>
    <source>
        <strain evidence="8 9">DSM 25186</strain>
    </source>
</reference>
<dbReference type="OrthoDB" id="9813972at2"/>
<keyword evidence="1 6" id="KW-1277">Toxin-antitoxin system</keyword>
<evidence type="ECO:0000256" key="3">
    <source>
        <dbReference type="ARBA" id="ARBA00022679"/>
    </source>
</evidence>
<dbReference type="Pfam" id="PF14487">
    <property type="entry name" value="DarT"/>
    <property type="match status" value="1"/>
</dbReference>
<comment type="similarity">
    <text evidence="6">Belongs to the DarT ADP-ribosyltransferase family.</text>
</comment>
<feature type="binding site" evidence="6">
    <location>
        <begin position="13"/>
        <end position="15"/>
    </location>
    <ligand>
        <name>NAD(+)</name>
        <dbReference type="ChEBI" id="CHEBI:57540"/>
    </ligand>
</feature>
<dbReference type="Proteomes" id="UP000198510">
    <property type="component" value="Unassembled WGS sequence"/>
</dbReference>
<proteinExistence type="inferred from homology"/>
<feature type="binding site" evidence="6">
    <location>
        <position position="52"/>
    </location>
    <ligand>
        <name>NAD(+)</name>
        <dbReference type="ChEBI" id="CHEBI:57540"/>
    </ligand>
</feature>
<evidence type="ECO:0000256" key="4">
    <source>
        <dbReference type="ARBA" id="ARBA00022695"/>
    </source>
</evidence>
<sequence>MAGQVPKEVYLYRLVHWQNVEHILRHGLCTRKHSQADPNYIAIGDRSLIENRAEYPIPGRLYAGSLGDYVPFYFGPHSPMLYMIIKGLKGIQQRPQEDLVYLISSLSRIKAAGCEFFFTDRHAKTRLARSYQDESDLDKIDWDVVKSKEWKNTEEDTDRRDRKQAEFLVKDYVPISCIQAILVKSRGRQEYIQGVVKDLQLPIDVHREKGEKWYYWP</sequence>
<evidence type="ECO:0000259" key="7">
    <source>
        <dbReference type="PROSITE" id="PS52018"/>
    </source>
</evidence>
<feature type="domain" description="DarT" evidence="7">
    <location>
        <begin position="9"/>
        <end position="215"/>
    </location>
</feature>
<evidence type="ECO:0000256" key="5">
    <source>
        <dbReference type="ARBA" id="ARBA00023125"/>
    </source>
</evidence>
<name>A0A1G9QJK9_9BACT</name>
<protein>
    <recommendedName>
        <fullName evidence="7">DarT domain-containing protein</fullName>
    </recommendedName>
</protein>